<reference evidence="2" key="1">
    <citation type="journal article" date="2014" name="Genome Announc.">
        <title>Draft genome sequence of Weissella oryzae SG25T, isolated from fermented rice grains.</title>
        <authorList>
            <person name="Tanizawa Y."/>
            <person name="Fujisawa T."/>
            <person name="Mochizuki T."/>
            <person name="Kaminuma E."/>
            <person name="Suzuki Y."/>
            <person name="Nakamura Y."/>
            <person name="Tohno M."/>
        </authorList>
    </citation>
    <scope>NUCLEOTIDE SEQUENCE [LARGE SCALE GENOMIC DNA]</scope>
    <source>
        <strain evidence="2">DSM 25784 / JCM 18191 / LMG 30913 / SG25</strain>
    </source>
</reference>
<dbReference type="Proteomes" id="UP000030643">
    <property type="component" value="Unassembled WGS sequence"/>
</dbReference>
<evidence type="ECO:0000313" key="2">
    <source>
        <dbReference type="Proteomes" id="UP000030643"/>
    </source>
</evidence>
<feature type="non-terminal residue" evidence="1">
    <location>
        <position position="1"/>
    </location>
</feature>
<sequence length="37" mass="4523">DRLSGKFEQLEHTTDERLDNHEKRIYALEFKETESEK</sequence>
<name>A0A069CRY3_WEIOS</name>
<dbReference type="STRING" id="1329250.WOSG25_031570"/>
<organism evidence="1 2">
    <name type="scientific">Weissella oryzae (strain DSM 25784 / JCM 18191 / LMG 30913 / SG25)</name>
    <dbReference type="NCBI Taxonomy" id="1329250"/>
    <lineage>
        <taxon>Bacteria</taxon>
        <taxon>Bacillati</taxon>
        <taxon>Bacillota</taxon>
        <taxon>Bacilli</taxon>
        <taxon>Lactobacillales</taxon>
        <taxon>Lactobacillaceae</taxon>
        <taxon>Weissella</taxon>
    </lineage>
</organism>
<dbReference type="EMBL" id="DF820486">
    <property type="protein sequence ID" value="GAK30560.1"/>
    <property type="molecule type" value="Genomic_DNA"/>
</dbReference>
<protein>
    <submittedName>
        <fullName evidence="1">Uncharacterized protein</fullName>
    </submittedName>
</protein>
<keyword evidence="2" id="KW-1185">Reference proteome</keyword>
<gene>
    <name evidence="1" type="ORF">WOSG25_031570</name>
</gene>
<dbReference type="AlphaFoldDB" id="A0A069CRY3"/>
<evidence type="ECO:0000313" key="1">
    <source>
        <dbReference type="EMBL" id="GAK30560.1"/>
    </source>
</evidence>
<accession>A0A069CRY3</accession>
<proteinExistence type="predicted"/>